<evidence type="ECO:0000259" key="1">
    <source>
        <dbReference type="Pfam" id="PF00931"/>
    </source>
</evidence>
<reference evidence="3" key="1">
    <citation type="submission" date="2023-06" db="EMBL/GenBank/DDBJ databases">
        <title>Conoideocrella luteorostrata (Hypocreales: Clavicipitaceae), a potential biocontrol fungus for elongate hemlock scale in United States Christmas tree production areas.</title>
        <authorList>
            <person name="Barrett H."/>
            <person name="Lovett B."/>
            <person name="Macias A.M."/>
            <person name="Stajich J.E."/>
            <person name="Kasson M.T."/>
        </authorList>
    </citation>
    <scope>NUCLEOTIDE SEQUENCE</scope>
    <source>
        <strain evidence="3">ARSEF 14590</strain>
    </source>
</reference>
<evidence type="ECO:0000313" key="3">
    <source>
        <dbReference type="EMBL" id="KAK2601555.1"/>
    </source>
</evidence>
<dbReference type="Gene3D" id="3.40.50.300">
    <property type="entry name" value="P-loop containing nucleotide triphosphate hydrolases"/>
    <property type="match status" value="1"/>
</dbReference>
<evidence type="ECO:0000313" key="4">
    <source>
        <dbReference type="Proteomes" id="UP001251528"/>
    </source>
</evidence>
<dbReference type="InterPro" id="IPR056681">
    <property type="entry name" value="DUF7779"/>
</dbReference>
<organism evidence="3 4">
    <name type="scientific">Conoideocrella luteorostrata</name>
    <dbReference type="NCBI Taxonomy" id="1105319"/>
    <lineage>
        <taxon>Eukaryota</taxon>
        <taxon>Fungi</taxon>
        <taxon>Dikarya</taxon>
        <taxon>Ascomycota</taxon>
        <taxon>Pezizomycotina</taxon>
        <taxon>Sordariomycetes</taxon>
        <taxon>Hypocreomycetidae</taxon>
        <taxon>Hypocreales</taxon>
        <taxon>Clavicipitaceae</taxon>
        <taxon>Conoideocrella</taxon>
    </lineage>
</organism>
<dbReference type="GO" id="GO:0043531">
    <property type="term" value="F:ADP binding"/>
    <property type="evidence" value="ECO:0007669"/>
    <property type="project" value="InterPro"/>
</dbReference>
<evidence type="ECO:0008006" key="5">
    <source>
        <dbReference type="Google" id="ProtNLM"/>
    </source>
</evidence>
<dbReference type="PANTHER" id="PTHR35205">
    <property type="entry name" value="NB-ARC AND TPR DOMAIN PROTEIN"/>
    <property type="match status" value="1"/>
</dbReference>
<dbReference type="AlphaFoldDB" id="A0AAJ0CQG6"/>
<protein>
    <recommendedName>
        <fullName evidence="5">NB-ARC domain-containing protein</fullName>
    </recommendedName>
</protein>
<name>A0AAJ0CQG6_9HYPO</name>
<proteinExistence type="predicted"/>
<dbReference type="SUPFAM" id="SSF52540">
    <property type="entry name" value="P-loop containing nucleoside triphosphate hydrolases"/>
    <property type="match status" value="1"/>
</dbReference>
<dbReference type="Pfam" id="PF00931">
    <property type="entry name" value="NB-ARC"/>
    <property type="match status" value="1"/>
</dbReference>
<dbReference type="EMBL" id="JASWJB010000075">
    <property type="protein sequence ID" value="KAK2601555.1"/>
    <property type="molecule type" value="Genomic_DNA"/>
</dbReference>
<dbReference type="PANTHER" id="PTHR35205:SF1">
    <property type="entry name" value="ZU5 DOMAIN-CONTAINING PROTEIN"/>
    <property type="match status" value="1"/>
</dbReference>
<sequence length="829" mass="94864">MEQPLDSAHPYAQQCKAAILRCSQGHEHEDLRYLGVKRSYMDVKREVNALREEAEPEILNSLSIIEFSLNGFERLEIFLANGLPKDIDTKVLWTMMSLLIHVWKTCHFSINPSPLQSQYLADTMEASARESNVISSIARSFKSLCHKIDLFNTYCTKEPKLHRLYEAAIDIFVEVITFECATIHFLRFTTEFERTNENSWDRYHAAYQSATDNIEEVLQRSEKYARFSSHVDELQRLQILLSLNANSGDKANLPCSNLPVARSSRFYDRENIIDQIHTHFNSTVDGRDIRSLALHGLGGVGKSYVALKYAHTMSSEYSAVLWIHGETAASLAQSFSEIASRLKLPGAEPQRHDENRILVLDWLQKTSASWLLIYDNVEKLDLLLRYWPVAEQGCVLITTRNHMFAFEPADTGIEILPFDRETGSRFIIHLLSRDIATDIDSSDLESALELSDKLSGHALAITQMAGLIHRRSWSIEEFLETYNRNTRQMLGAPGRNSMDTVWRLSFGSLNSDGANLLGIMCYLTPDTIPQALFEQFDAEDVFPQLRFCSHELFLSDVIDDLMTLALIKREKSNRALSLHRLVQAQFRYFVSPSDNQRFFDQTTYLLFQAFPQSGAKKGQLYDRWDECQLYLQHVQSLKNQYKESLGTPDPLLPSLRFCRLLKSLSRFLLESASYLEVEDVLEVARSALERLQPDENDKELYADLCASSGLVSAHRGLFTLSRRWQEHAHKIRSEADPLDRLELSWTEVNMGNLDASTNRNQDSLDWQIKALRNRQMAGGDDYAVMKPQGLLYQNLARSKYLTGNLQEAHIWCHIAIGVLSDSQNWAMLA</sequence>
<comment type="caution">
    <text evidence="3">The sequence shown here is derived from an EMBL/GenBank/DDBJ whole genome shotgun (WGS) entry which is preliminary data.</text>
</comment>
<feature type="domain" description="NB-ARC" evidence="1">
    <location>
        <begin position="286"/>
        <end position="405"/>
    </location>
</feature>
<dbReference type="InterPro" id="IPR002182">
    <property type="entry name" value="NB-ARC"/>
</dbReference>
<keyword evidence="4" id="KW-1185">Reference proteome</keyword>
<evidence type="ECO:0000259" key="2">
    <source>
        <dbReference type="Pfam" id="PF25000"/>
    </source>
</evidence>
<dbReference type="InterPro" id="IPR027417">
    <property type="entry name" value="P-loop_NTPase"/>
</dbReference>
<dbReference type="Proteomes" id="UP001251528">
    <property type="component" value="Unassembled WGS sequence"/>
</dbReference>
<accession>A0AAJ0CQG6</accession>
<dbReference type="Pfam" id="PF25000">
    <property type="entry name" value="DUF7779"/>
    <property type="match status" value="1"/>
</dbReference>
<gene>
    <name evidence="3" type="ORF">QQS21_004873</name>
</gene>
<feature type="domain" description="DUF7779" evidence="2">
    <location>
        <begin position="505"/>
        <end position="588"/>
    </location>
</feature>